<gene>
    <name evidence="5" type="ORF">B4U80_07217</name>
</gene>
<dbReference type="InterPro" id="IPR041095">
    <property type="entry name" value="EFG_II"/>
</dbReference>
<dbReference type="GO" id="GO:0005829">
    <property type="term" value="C:cytosol"/>
    <property type="evidence" value="ECO:0007669"/>
    <property type="project" value="TreeGrafter"/>
</dbReference>
<dbReference type="Gene3D" id="2.40.30.10">
    <property type="entry name" value="Translation factors"/>
    <property type="match status" value="1"/>
</dbReference>
<keyword evidence="2" id="KW-0342">GTP-binding</keyword>
<dbReference type="Gene3D" id="3.30.70.870">
    <property type="entry name" value="Elongation Factor G (Translational Gtpase), domain 3"/>
    <property type="match status" value="1"/>
</dbReference>
<dbReference type="SUPFAM" id="SSF54980">
    <property type="entry name" value="EF-G C-terminal domain-like"/>
    <property type="match status" value="1"/>
</dbReference>
<accession>A0A443ST94</accession>
<evidence type="ECO:0000256" key="1">
    <source>
        <dbReference type="ARBA" id="ARBA00022741"/>
    </source>
</evidence>
<comment type="caution">
    <text evidence="5">The sequence shown here is derived from an EMBL/GenBank/DDBJ whole genome shotgun (WGS) entry which is preliminary data.</text>
</comment>
<dbReference type="GO" id="GO:1990904">
    <property type="term" value="C:ribonucleoprotein complex"/>
    <property type="evidence" value="ECO:0007669"/>
    <property type="project" value="TreeGrafter"/>
</dbReference>
<dbReference type="InterPro" id="IPR027417">
    <property type="entry name" value="P-loop_NTPase"/>
</dbReference>
<name>A0A443ST94_9ACAR</name>
<dbReference type="STRING" id="299467.A0A443ST94"/>
<dbReference type="InterPro" id="IPR009000">
    <property type="entry name" value="Transl_B-barrel_sf"/>
</dbReference>
<keyword evidence="5" id="KW-0648">Protein biosynthesis</keyword>
<keyword evidence="6" id="KW-1185">Reference proteome</keyword>
<dbReference type="OrthoDB" id="364892at2759"/>
<feature type="coiled-coil region" evidence="3">
    <location>
        <begin position="425"/>
        <end position="452"/>
    </location>
</feature>
<dbReference type="CDD" id="cd01885">
    <property type="entry name" value="EF2"/>
    <property type="match status" value="1"/>
</dbReference>
<reference evidence="5 6" key="1">
    <citation type="journal article" date="2018" name="Gigascience">
        <title>Genomes of trombidid mites reveal novel predicted allergens and laterally-transferred genes associated with secondary metabolism.</title>
        <authorList>
            <person name="Dong X."/>
            <person name="Chaisiri K."/>
            <person name="Xia D."/>
            <person name="Armstrong S.D."/>
            <person name="Fang Y."/>
            <person name="Donnelly M.J."/>
            <person name="Kadowaki T."/>
            <person name="McGarry J.W."/>
            <person name="Darby A.C."/>
            <person name="Makepeace B.L."/>
        </authorList>
    </citation>
    <scope>NUCLEOTIDE SEQUENCE [LARGE SCALE GENOMIC DNA]</scope>
    <source>
        <strain evidence="5">UoL-UT</strain>
    </source>
</reference>
<evidence type="ECO:0000256" key="2">
    <source>
        <dbReference type="ARBA" id="ARBA00023134"/>
    </source>
</evidence>
<proteinExistence type="predicted"/>
<dbReference type="NCBIfam" id="TIGR00231">
    <property type="entry name" value="small_GTP"/>
    <property type="match status" value="1"/>
</dbReference>
<dbReference type="Pfam" id="PF14492">
    <property type="entry name" value="EFG_III"/>
    <property type="match status" value="1"/>
</dbReference>
<dbReference type="SUPFAM" id="SSF50447">
    <property type="entry name" value="Translation proteins"/>
    <property type="match status" value="1"/>
</dbReference>
<dbReference type="PANTHER" id="PTHR42908">
    <property type="entry name" value="TRANSLATION ELONGATION FACTOR-RELATED"/>
    <property type="match status" value="1"/>
</dbReference>
<dbReference type="Gene3D" id="3.30.230.10">
    <property type="match status" value="1"/>
</dbReference>
<dbReference type="Gene3D" id="3.40.50.300">
    <property type="entry name" value="P-loop containing nucleotide triphosphate hydrolases"/>
    <property type="match status" value="1"/>
</dbReference>
<keyword evidence="3" id="KW-0175">Coiled coil</keyword>
<dbReference type="PROSITE" id="PS51722">
    <property type="entry name" value="G_TR_2"/>
    <property type="match status" value="1"/>
</dbReference>
<keyword evidence="1" id="KW-0547">Nucleotide-binding</keyword>
<dbReference type="Pfam" id="PF00009">
    <property type="entry name" value="GTP_EFTU"/>
    <property type="match status" value="1"/>
</dbReference>
<dbReference type="InterPro" id="IPR005225">
    <property type="entry name" value="Small_GTP-bd"/>
</dbReference>
<dbReference type="GO" id="GO:0043022">
    <property type="term" value="F:ribosome binding"/>
    <property type="evidence" value="ECO:0007669"/>
    <property type="project" value="TreeGrafter"/>
</dbReference>
<dbReference type="CDD" id="cd01681">
    <property type="entry name" value="aeEF2_snRNP_like_IV"/>
    <property type="match status" value="1"/>
</dbReference>
<dbReference type="SUPFAM" id="SSF52540">
    <property type="entry name" value="P-loop containing nucleoside triphosphate hydrolases"/>
    <property type="match status" value="1"/>
</dbReference>
<evidence type="ECO:0000256" key="3">
    <source>
        <dbReference type="SAM" id="Coils"/>
    </source>
</evidence>
<dbReference type="GO" id="GO:0003746">
    <property type="term" value="F:translation elongation factor activity"/>
    <property type="evidence" value="ECO:0007669"/>
    <property type="project" value="UniProtKB-KW"/>
</dbReference>
<evidence type="ECO:0000313" key="6">
    <source>
        <dbReference type="Proteomes" id="UP000288716"/>
    </source>
</evidence>
<dbReference type="InterPro" id="IPR035647">
    <property type="entry name" value="EFG_III/V"/>
</dbReference>
<dbReference type="Pfam" id="PF25118">
    <property type="entry name" value="EFL1"/>
    <property type="match status" value="1"/>
</dbReference>
<organism evidence="5 6">
    <name type="scientific">Leptotrombidium deliense</name>
    <dbReference type="NCBI Taxonomy" id="299467"/>
    <lineage>
        <taxon>Eukaryota</taxon>
        <taxon>Metazoa</taxon>
        <taxon>Ecdysozoa</taxon>
        <taxon>Arthropoda</taxon>
        <taxon>Chelicerata</taxon>
        <taxon>Arachnida</taxon>
        <taxon>Acari</taxon>
        <taxon>Acariformes</taxon>
        <taxon>Trombidiformes</taxon>
        <taxon>Prostigmata</taxon>
        <taxon>Anystina</taxon>
        <taxon>Parasitengona</taxon>
        <taxon>Trombiculoidea</taxon>
        <taxon>Trombiculidae</taxon>
        <taxon>Leptotrombidium</taxon>
    </lineage>
</organism>
<dbReference type="InterPro" id="IPR004161">
    <property type="entry name" value="EFTu-like_2"/>
</dbReference>
<dbReference type="Gene3D" id="3.90.1430.10">
    <property type="entry name" value="Yeast translation eEF2 (G' domain)"/>
    <property type="match status" value="1"/>
</dbReference>
<dbReference type="SUPFAM" id="SSF54211">
    <property type="entry name" value="Ribosomal protein S5 domain 2-like"/>
    <property type="match status" value="1"/>
</dbReference>
<dbReference type="FunFam" id="3.90.1430.10:FF:000002">
    <property type="entry name" value="Elongation factor like GTPase 1"/>
    <property type="match status" value="1"/>
</dbReference>
<dbReference type="Pfam" id="PF03144">
    <property type="entry name" value="GTP_EFTU_D2"/>
    <property type="match status" value="1"/>
</dbReference>
<protein>
    <submittedName>
        <fullName evidence="5">Elongation factor Tu GTP-binding domain-containing protein 1-like isoform X2</fullName>
    </submittedName>
</protein>
<feature type="domain" description="Tr-type G" evidence="4">
    <location>
        <begin position="11"/>
        <end position="251"/>
    </location>
</feature>
<dbReference type="FunFam" id="3.40.50.300:FF:000746">
    <property type="entry name" value="Ribosome assembly protein 1"/>
    <property type="match status" value="1"/>
</dbReference>
<dbReference type="PANTHER" id="PTHR42908:SF3">
    <property type="entry name" value="ELONGATION FACTOR-LIKE GTPASE 1"/>
    <property type="match status" value="1"/>
</dbReference>
<dbReference type="AlphaFoldDB" id="A0A443ST94"/>
<dbReference type="FunFam" id="3.30.70.870:FF:000002">
    <property type="entry name" value="Translation elongation factor 2"/>
    <property type="match status" value="1"/>
</dbReference>
<sequence>MQCNKIHASTSNIRNICILAHVDHGKTTLADFLVASNGIISKRLAGKLRFLDFRKDEQTRGITMKSSSIALQFNHKGEKHVINVIDSPGHVDFCGEVSTAIRLCDGCLILIDVVEGICSQTKASLKQAWIERLKPILILNKLDRLILEQKLTPFDAYIRLNQILEQANAFMGELFTTDVLKEAETDLKSTDSEFNDNLTYDWSSGIDEKDDSTLYFAPEQGNVIFTSATDGWGFSIFTFSNYLSKKLGINENVLNKTLWGDFYLNSKLKKIMKGAQAKTKKPLFVSMVLENIWSVYENIFVRRDKVMLEKIINSLDLKLTKRDANHNDPKTQLQAIISQWLPLSDSVLTAVCNIVPSPLQLSVERIDRFMQSDAVRFNNDCEQSAKIKEAFTQCSSEASFPTIVCISKMFAMEKKLLPENRPKPLTAEEISLRREQAKLAKANAEKENLSVVSKEPAAEKEIEEEDDDEDVFLAFARVFSGTVRKGDKLYVLGPKHNPNTVTADTKIDATKTVLDLKADEHVTIATIGNVYTLMGRDLELCEEVKAGCILAIAGLQDHVIKSATLSSSLYCPPFIDLHMISQPILRVAVEPQNPSDMVALKKGLKLLNQADPCVEVKIQETGEHVIITTGEVHLERCVEDLQERFAKVPLNISAPIVPFKETVVSPPKVDMVNEKIGDTNAAISEQDSPLNKEVFLMTPNKKSRITMKAIPLPANVTRLLENNEELLKTLTKYRRLRYNRSFVLGEDTIKKLINLKEKLSLMLQTEKEFWEIDMCDKILSFGPKHCGPNIILNLLDNFKRPSLWQFDCEDVVDSFSDYENCLINGFQIATLAGPLCEEPMTGVCFVLKEWTISEHLNASESDPYGPFTGQIMSTVKECCRKAFQAQPQRLVAAMLNNCGNAVELSIAYA</sequence>
<dbReference type="CDD" id="cd16261">
    <property type="entry name" value="EF2_snRNP_III"/>
    <property type="match status" value="1"/>
</dbReference>
<dbReference type="PRINTS" id="PR00315">
    <property type="entry name" value="ELONGATNFCT"/>
</dbReference>
<dbReference type="GO" id="GO:0005525">
    <property type="term" value="F:GTP binding"/>
    <property type="evidence" value="ECO:0007669"/>
    <property type="project" value="UniProtKB-KW"/>
</dbReference>
<dbReference type="InterPro" id="IPR000795">
    <property type="entry name" value="T_Tr_GTP-bd_dom"/>
</dbReference>
<keyword evidence="5" id="KW-0251">Elongation factor</keyword>
<dbReference type="InterPro" id="IPR014721">
    <property type="entry name" value="Ribsml_uS5_D2-typ_fold_subgr"/>
</dbReference>
<dbReference type="VEuPathDB" id="VectorBase:LDEU001284"/>
<evidence type="ECO:0000313" key="5">
    <source>
        <dbReference type="EMBL" id="RWS30758.1"/>
    </source>
</evidence>
<dbReference type="InterPro" id="IPR056752">
    <property type="entry name" value="EFL1"/>
</dbReference>
<evidence type="ECO:0000259" key="4">
    <source>
        <dbReference type="PROSITE" id="PS51722"/>
    </source>
</evidence>
<dbReference type="GO" id="GO:0042256">
    <property type="term" value="P:cytosolic ribosome assembly"/>
    <property type="evidence" value="ECO:0007669"/>
    <property type="project" value="TreeGrafter"/>
</dbReference>
<dbReference type="CDD" id="cd16268">
    <property type="entry name" value="EF2_II"/>
    <property type="match status" value="1"/>
</dbReference>
<dbReference type="Proteomes" id="UP000288716">
    <property type="component" value="Unassembled WGS sequence"/>
</dbReference>
<dbReference type="GO" id="GO:0003924">
    <property type="term" value="F:GTPase activity"/>
    <property type="evidence" value="ECO:0007669"/>
    <property type="project" value="InterPro"/>
</dbReference>
<dbReference type="InterPro" id="IPR020568">
    <property type="entry name" value="Ribosomal_Su5_D2-typ_SF"/>
</dbReference>
<dbReference type="EMBL" id="NCKV01000388">
    <property type="protein sequence ID" value="RWS30758.1"/>
    <property type="molecule type" value="Genomic_DNA"/>
</dbReference>